<evidence type="ECO:0000313" key="3">
    <source>
        <dbReference type="Proteomes" id="UP001528673"/>
    </source>
</evidence>
<keyword evidence="3" id="KW-1185">Reference proteome</keyword>
<reference evidence="2 3" key="1">
    <citation type="submission" date="2023-02" db="EMBL/GenBank/DDBJ databases">
        <title>Bacterial whole genomic sequence of Curvibacter sp. HBC61.</title>
        <authorList>
            <person name="Le V."/>
            <person name="Ko S.-R."/>
            <person name="Ahn C.-Y."/>
            <person name="Oh H.-M."/>
        </authorList>
    </citation>
    <scope>NUCLEOTIDE SEQUENCE [LARGE SCALE GENOMIC DNA]</scope>
    <source>
        <strain evidence="2 3">HBC61</strain>
    </source>
</reference>
<dbReference type="EMBL" id="JAQSIP010000009">
    <property type="protein sequence ID" value="MDD0840413.1"/>
    <property type="molecule type" value="Genomic_DNA"/>
</dbReference>
<dbReference type="Pfam" id="PF03886">
    <property type="entry name" value="ABC_trans_aux"/>
    <property type="match status" value="1"/>
</dbReference>
<gene>
    <name evidence="2" type="ORF">PSQ40_17645</name>
</gene>
<proteinExistence type="predicted"/>
<dbReference type="Gene3D" id="3.40.50.10610">
    <property type="entry name" value="ABC-type transport auxiliary lipoprotein component"/>
    <property type="match status" value="1"/>
</dbReference>
<sequence length="237" mass="25379">MSLFSLLSWSQPARAVGVSPALSRAGRLVGLTALVLGLGACSVMPDHPVRPTQYDFGPGAMTAPAPRPALGQAVLVIADLEPSGGLDSSSMVLYRLAYTGDQQLRPYAQARWTLPPAQLVRLRLRDHLSLQRAVMSPTEGAALQRSQGQSLRVLRLELEEFSQVFDQPQQSSALVRLRATLLDSRPAGETLLAQRVFVTRQAALSPDAPGGVIALTQATDQLAQDLAQWIDAAPSKP</sequence>
<feature type="domain" description="ABC-type transport auxiliary lipoprotein component" evidence="1">
    <location>
        <begin position="61"/>
        <end position="227"/>
    </location>
</feature>
<dbReference type="RefSeq" id="WP_273953200.1">
    <property type="nucleotide sequence ID" value="NZ_JAQSIP010000009.1"/>
</dbReference>
<accession>A0ABT5N5P0</accession>
<dbReference type="Proteomes" id="UP001528673">
    <property type="component" value="Unassembled WGS sequence"/>
</dbReference>
<protein>
    <submittedName>
        <fullName evidence="2">ABC-type transport auxiliary lipoprotein family protein</fullName>
    </submittedName>
</protein>
<name>A0ABT5N5P0_9BURK</name>
<evidence type="ECO:0000313" key="2">
    <source>
        <dbReference type="EMBL" id="MDD0840413.1"/>
    </source>
</evidence>
<organism evidence="2 3">
    <name type="scientific">Curvibacter cyanobacteriorum</name>
    <dbReference type="NCBI Taxonomy" id="3026422"/>
    <lineage>
        <taxon>Bacteria</taxon>
        <taxon>Pseudomonadati</taxon>
        <taxon>Pseudomonadota</taxon>
        <taxon>Betaproteobacteria</taxon>
        <taxon>Burkholderiales</taxon>
        <taxon>Comamonadaceae</taxon>
        <taxon>Curvibacter</taxon>
    </lineage>
</organism>
<keyword evidence="2" id="KW-0449">Lipoprotein</keyword>
<dbReference type="SUPFAM" id="SSF159594">
    <property type="entry name" value="XCC0632-like"/>
    <property type="match status" value="1"/>
</dbReference>
<dbReference type="InterPro" id="IPR005586">
    <property type="entry name" value="ABC_trans_aux"/>
</dbReference>
<comment type="caution">
    <text evidence="2">The sequence shown here is derived from an EMBL/GenBank/DDBJ whole genome shotgun (WGS) entry which is preliminary data.</text>
</comment>
<evidence type="ECO:0000259" key="1">
    <source>
        <dbReference type="Pfam" id="PF03886"/>
    </source>
</evidence>